<organism evidence="17 18">
    <name type="scientific">Sodalis praecaptivus</name>
    <dbReference type="NCBI Taxonomy" id="1239307"/>
    <lineage>
        <taxon>Bacteria</taxon>
        <taxon>Pseudomonadati</taxon>
        <taxon>Pseudomonadota</taxon>
        <taxon>Gammaproteobacteria</taxon>
        <taxon>Enterobacterales</taxon>
        <taxon>Bruguierivoracaceae</taxon>
        <taxon>Sodalis</taxon>
    </lineage>
</organism>
<dbReference type="GO" id="GO:0017003">
    <property type="term" value="P:protein-heme linkage"/>
    <property type="evidence" value="ECO:0007669"/>
    <property type="project" value="UniProtKB-UniRule"/>
</dbReference>
<dbReference type="GO" id="GO:0017004">
    <property type="term" value="P:cytochrome complex assembly"/>
    <property type="evidence" value="ECO:0007669"/>
    <property type="project" value="UniProtKB-KW"/>
</dbReference>
<keyword evidence="2 13" id="KW-1003">Cell membrane</keyword>
<evidence type="ECO:0000256" key="11">
    <source>
        <dbReference type="ARBA" id="ARBA00023136"/>
    </source>
</evidence>
<dbReference type="PANTHER" id="PTHR34128:SF2">
    <property type="entry name" value="CYTOCHROME C-TYPE BIOGENESIS PROTEIN CCME HOMOLOG, MITOCHONDRIAL"/>
    <property type="match status" value="1"/>
</dbReference>
<evidence type="ECO:0000256" key="2">
    <source>
        <dbReference type="ARBA" id="ARBA00022475"/>
    </source>
</evidence>
<feature type="binding site" description="axial binding residue" evidence="13 14">
    <location>
        <position position="134"/>
    </location>
    <ligand>
        <name>heme</name>
        <dbReference type="ChEBI" id="CHEBI:30413"/>
    </ligand>
    <ligandPart>
        <name>Fe</name>
        <dbReference type="ChEBI" id="CHEBI:18248"/>
    </ligandPart>
</feature>
<feature type="topological domain" description="Cytoplasmic" evidence="13">
    <location>
        <begin position="1"/>
        <end position="8"/>
    </location>
</feature>
<reference evidence="17 18" key="1">
    <citation type="journal article" date="2014" name="Genome Biol. Evol.">
        <title>Genome degeneration and adaptation in a nascent stage of symbiosis.</title>
        <authorList>
            <person name="Oakeson K.F."/>
            <person name="Gil R."/>
            <person name="Clayton A.L."/>
            <person name="Dunn D.M."/>
            <person name="von Niederhausern A.C."/>
            <person name="Hamil C."/>
            <person name="Aoyagi A."/>
            <person name="Duval B."/>
            <person name="Baca A."/>
            <person name="Silva F.J."/>
            <person name="Vallier A."/>
            <person name="Jackson D.G."/>
            <person name="Latorre A."/>
            <person name="Weiss R.B."/>
            <person name="Heddi A."/>
            <person name="Moya A."/>
            <person name="Dale C."/>
        </authorList>
    </citation>
    <scope>NUCLEOTIDE SEQUENCE [LARGE SCALE GENOMIC DNA]</scope>
    <source>
        <strain evidence="17 18">HS1</strain>
    </source>
</reference>
<feature type="topological domain" description="Extracellular" evidence="13">
    <location>
        <begin position="30"/>
        <end position="179"/>
    </location>
</feature>
<evidence type="ECO:0000256" key="13">
    <source>
        <dbReference type="HAMAP-Rule" id="MF_01959"/>
    </source>
</evidence>
<dbReference type="KEGG" id="sod:Sant_1292"/>
<evidence type="ECO:0000256" key="1">
    <source>
        <dbReference type="ARBA" id="ARBA00004533"/>
    </source>
</evidence>
<gene>
    <name evidence="13 17" type="primary">ccmE</name>
    <name evidence="13" type="synonym">cycJ</name>
    <name evidence="17" type="ORF">Sant_1292</name>
</gene>
<evidence type="ECO:0000256" key="3">
    <source>
        <dbReference type="ARBA" id="ARBA00022519"/>
    </source>
</evidence>
<dbReference type="Pfam" id="PF03100">
    <property type="entry name" value="CcmE"/>
    <property type="match status" value="1"/>
</dbReference>
<comment type="function">
    <text evidence="12 13">Heme chaperone required for the biogenesis of c-type cytochromes. Transiently binds heme delivered by CcmC and transfers the heme to apo-cytochromes in a process facilitated by CcmF and CcmH.</text>
</comment>
<dbReference type="GO" id="GO:0020037">
    <property type="term" value="F:heme binding"/>
    <property type="evidence" value="ECO:0007669"/>
    <property type="project" value="InterPro"/>
</dbReference>
<evidence type="ECO:0000256" key="4">
    <source>
        <dbReference type="ARBA" id="ARBA00022617"/>
    </source>
</evidence>
<keyword evidence="6 13" id="KW-0479">Metal-binding</keyword>
<accession>W0HR82</accession>
<evidence type="ECO:0000256" key="5">
    <source>
        <dbReference type="ARBA" id="ARBA00022692"/>
    </source>
</evidence>
<evidence type="ECO:0000256" key="16">
    <source>
        <dbReference type="SAM" id="Phobius"/>
    </source>
</evidence>
<keyword evidence="10 13" id="KW-0408">Iron</keyword>
<feature type="region of interest" description="Disordered" evidence="15">
    <location>
        <begin position="135"/>
        <end position="179"/>
    </location>
</feature>
<feature type="binding site" description="covalent" evidence="13 14">
    <location>
        <position position="130"/>
    </location>
    <ligand>
        <name>heme</name>
        <dbReference type="ChEBI" id="CHEBI:30413"/>
    </ligand>
</feature>
<keyword evidence="9 13" id="KW-1133">Transmembrane helix</keyword>
<dbReference type="Gene3D" id="2.40.50.140">
    <property type="entry name" value="Nucleic acid-binding proteins"/>
    <property type="match status" value="1"/>
</dbReference>
<keyword evidence="4 13" id="KW-0349">Heme</keyword>
<keyword evidence="18" id="KW-1185">Reference proteome</keyword>
<evidence type="ECO:0000256" key="7">
    <source>
        <dbReference type="ARBA" id="ARBA00022748"/>
    </source>
</evidence>
<evidence type="ECO:0000256" key="12">
    <source>
        <dbReference type="ARBA" id="ARBA00056663"/>
    </source>
</evidence>
<dbReference type="SUPFAM" id="SSF82093">
    <property type="entry name" value="Heme chaperone CcmE"/>
    <property type="match status" value="1"/>
</dbReference>
<evidence type="ECO:0000256" key="15">
    <source>
        <dbReference type="SAM" id="MobiDB-lite"/>
    </source>
</evidence>
<feature type="transmembrane region" description="Helical" evidence="16">
    <location>
        <begin position="9"/>
        <end position="30"/>
    </location>
</feature>
<keyword evidence="11 13" id="KW-0472">Membrane</keyword>
<dbReference type="OrthoDB" id="9793584at2"/>
<evidence type="ECO:0000256" key="14">
    <source>
        <dbReference type="PIRSR" id="PIRSR604329-50"/>
    </source>
</evidence>
<dbReference type="InterPro" id="IPR004329">
    <property type="entry name" value="CcmE"/>
</dbReference>
<dbReference type="RefSeq" id="WP_025421487.1">
    <property type="nucleotide sequence ID" value="NZ_CP006569.1"/>
</dbReference>
<dbReference type="InterPro" id="IPR036127">
    <property type="entry name" value="CcmE-like_sf"/>
</dbReference>
<dbReference type="HAMAP" id="MF_01959">
    <property type="entry name" value="CcmE"/>
    <property type="match status" value="1"/>
</dbReference>
<keyword evidence="5 13" id="KW-0812">Transmembrane</keyword>
<keyword evidence="3" id="KW-0997">Cell inner membrane</keyword>
<dbReference type="GO" id="GO:0005886">
    <property type="term" value="C:plasma membrane"/>
    <property type="evidence" value="ECO:0007669"/>
    <property type="project" value="UniProtKB-SubCell"/>
</dbReference>
<comment type="similarity">
    <text evidence="13">Belongs to the CcmE/CycJ family.</text>
</comment>
<dbReference type="Proteomes" id="UP000019028">
    <property type="component" value="Chromosome"/>
</dbReference>
<comment type="subcellular location">
    <subcellularLocation>
        <location evidence="1">Cell inner membrane</location>
    </subcellularLocation>
    <subcellularLocation>
        <location evidence="13">Cell membrane</location>
        <topology evidence="13">Single-pass type II membrane protein</topology>
    </subcellularLocation>
</comment>
<evidence type="ECO:0000313" key="18">
    <source>
        <dbReference type="Proteomes" id="UP000019028"/>
    </source>
</evidence>
<dbReference type="FunFam" id="2.40.50.140:FF:000104">
    <property type="entry name" value="Cytochrome c-type biogenesis protein CcmE"/>
    <property type="match status" value="1"/>
</dbReference>
<proteinExistence type="inferred from homology"/>
<protein>
    <recommendedName>
        <fullName evidence="13">Cytochrome c-type biogenesis protein CcmE</fullName>
    </recommendedName>
    <alternativeName>
        <fullName evidence="13">Cytochrome c maturation protein E</fullName>
    </alternativeName>
    <alternativeName>
        <fullName evidence="13">Heme chaperone CcmE</fullName>
    </alternativeName>
</protein>
<feature type="compositionally biased region" description="Low complexity" evidence="15">
    <location>
        <begin position="140"/>
        <end position="168"/>
    </location>
</feature>
<dbReference type="NCBIfam" id="NF009638">
    <property type="entry name" value="PRK13165.1"/>
    <property type="match status" value="1"/>
</dbReference>
<dbReference type="HOGENOM" id="CLU_079503_1_0_6"/>
<dbReference type="InterPro" id="IPR012340">
    <property type="entry name" value="NA-bd_OB-fold"/>
</dbReference>
<evidence type="ECO:0000256" key="10">
    <source>
        <dbReference type="ARBA" id="ARBA00023004"/>
    </source>
</evidence>
<evidence type="ECO:0000313" key="17">
    <source>
        <dbReference type="EMBL" id="AHF76351.1"/>
    </source>
</evidence>
<keyword evidence="7 13" id="KW-0201">Cytochrome c-type biogenesis</keyword>
<dbReference type="AlphaFoldDB" id="W0HR82"/>
<dbReference type="PATRIC" id="fig|1239307.3.peg.1390"/>
<evidence type="ECO:0000256" key="8">
    <source>
        <dbReference type="ARBA" id="ARBA00022968"/>
    </source>
</evidence>
<dbReference type="EMBL" id="CP006569">
    <property type="protein sequence ID" value="AHF76351.1"/>
    <property type="molecule type" value="Genomic_DNA"/>
</dbReference>
<name>W0HR82_9GAMM</name>
<keyword evidence="8 13" id="KW-0735">Signal-anchor</keyword>
<evidence type="ECO:0000256" key="6">
    <source>
        <dbReference type="ARBA" id="ARBA00022723"/>
    </source>
</evidence>
<sequence length="179" mass="18994">MNPRRKSRLYLAMVVVFGAAVTLALTLYALRANIDLFYTPSEILGGKGEDHQLPHVGQRLRIGGMVMPGSVKRDPQTLQVTFKIYDAAGAVAVSYVGILPDLFREGQGVVAQGILAPGNRVEAREVLAKHDEKYTPPEVASAMSPARRPAALLTAAAPPAARDASGAPLRSPAQSGEQP</sequence>
<dbReference type="GO" id="GO:0046872">
    <property type="term" value="F:metal ion binding"/>
    <property type="evidence" value="ECO:0007669"/>
    <property type="project" value="UniProtKB-KW"/>
</dbReference>
<evidence type="ECO:0000256" key="9">
    <source>
        <dbReference type="ARBA" id="ARBA00022989"/>
    </source>
</evidence>
<dbReference type="PANTHER" id="PTHR34128">
    <property type="entry name" value="CYTOCHROME C-TYPE BIOGENESIS PROTEIN CCME HOMOLOG, MITOCHONDRIAL"/>
    <property type="match status" value="1"/>
</dbReference>